<dbReference type="AlphaFoldDB" id="A0A2K3NQT7"/>
<comment type="caution">
    <text evidence="1">The sequence shown here is derived from an EMBL/GenBank/DDBJ whole genome shotgun (WGS) entry which is preliminary data.</text>
</comment>
<evidence type="ECO:0000313" key="2">
    <source>
        <dbReference type="Proteomes" id="UP000236291"/>
    </source>
</evidence>
<proteinExistence type="predicted"/>
<dbReference type="ExpressionAtlas" id="A0A2K3NQT7">
    <property type="expression patterns" value="baseline"/>
</dbReference>
<organism evidence="1 2">
    <name type="scientific">Trifolium pratense</name>
    <name type="common">Red clover</name>
    <dbReference type="NCBI Taxonomy" id="57577"/>
    <lineage>
        <taxon>Eukaryota</taxon>
        <taxon>Viridiplantae</taxon>
        <taxon>Streptophyta</taxon>
        <taxon>Embryophyta</taxon>
        <taxon>Tracheophyta</taxon>
        <taxon>Spermatophyta</taxon>
        <taxon>Magnoliopsida</taxon>
        <taxon>eudicotyledons</taxon>
        <taxon>Gunneridae</taxon>
        <taxon>Pentapetalae</taxon>
        <taxon>rosids</taxon>
        <taxon>fabids</taxon>
        <taxon>Fabales</taxon>
        <taxon>Fabaceae</taxon>
        <taxon>Papilionoideae</taxon>
        <taxon>50 kb inversion clade</taxon>
        <taxon>NPAAA clade</taxon>
        <taxon>Hologalegina</taxon>
        <taxon>IRL clade</taxon>
        <taxon>Trifolieae</taxon>
        <taxon>Trifolium</taxon>
    </lineage>
</organism>
<dbReference type="STRING" id="57577.A0A2K3NQT7"/>
<sequence>RAPLFEVQIDDWECFCAINWDPLHADCAVPQVISSLFSLNPIYKIGFLQFKHEVETDEVLKQLKYIEMLRPRLAAKQRKSDCTKNGD</sequence>
<reference evidence="1 2" key="1">
    <citation type="journal article" date="2014" name="Am. J. Bot.">
        <title>Genome assembly and annotation for red clover (Trifolium pratense; Fabaceae).</title>
        <authorList>
            <person name="Istvanek J."/>
            <person name="Jaros M."/>
            <person name="Krenek A."/>
            <person name="Repkova J."/>
        </authorList>
    </citation>
    <scope>NUCLEOTIDE SEQUENCE [LARGE SCALE GENOMIC DNA]</scope>
    <source>
        <strain evidence="2">cv. Tatra</strain>
        <tissue evidence="1">Young leaves</tissue>
    </source>
</reference>
<dbReference type="EMBL" id="ASHM01000788">
    <property type="protein sequence ID" value="PNY05401.1"/>
    <property type="molecule type" value="Genomic_DNA"/>
</dbReference>
<name>A0A2K3NQT7_TRIPR</name>
<feature type="non-terminal residue" evidence="1">
    <location>
        <position position="1"/>
    </location>
</feature>
<reference evidence="1 2" key="2">
    <citation type="journal article" date="2017" name="Front. Plant Sci.">
        <title>Gene Classification and Mining of Molecular Markers Useful in Red Clover (Trifolium pratense) Breeding.</title>
        <authorList>
            <person name="Istvanek J."/>
            <person name="Dluhosova J."/>
            <person name="Dluhos P."/>
            <person name="Patkova L."/>
            <person name="Nedelnik J."/>
            <person name="Repkova J."/>
        </authorList>
    </citation>
    <scope>NUCLEOTIDE SEQUENCE [LARGE SCALE GENOMIC DNA]</scope>
    <source>
        <strain evidence="2">cv. Tatra</strain>
        <tissue evidence="1">Young leaves</tissue>
    </source>
</reference>
<dbReference type="Proteomes" id="UP000236291">
    <property type="component" value="Unassembled WGS sequence"/>
</dbReference>
<protein>
    <submittedName>
        <fullName evidence="1">Uncharacterized protein</fullName>
    </submittedName>
</protein>
<accession>A0A2K3NQT7</accession>
<gene>
    <name evidence="1" type="ORF">L195_g001852</name>
</gene>
<evidence type="ECO:0000313" key="1">
    <source>
        <dbReference type="EMBL" id="PNY05401.1"/>
    </source>
</evidence>